<feature type="compositionally biased region" description="Acidic residues" evidence="7">
    <location>
        <begin position="121"/>
        <end position="131"/>
    </location>
</feature>
<dbReference type="EMBL" id="AHZP02002411">
    <property type="protein sequence ID" value="KYK64134.1"/>
    <property type="molecule type" value="Genomic_DNA"/>
</dbReference>
<dbReference type="GO" id="GO:0005524">
    <property type="term" value="F:ATP binding"/>
    <property type="evidence" value="ECO:0007669"/>
    <property type="project" value="UniProtKB-KW"/>
</dbReference>
<dbReference type="GO" id="GO:0005737">
    <property type="term" value="C:cytoplasm"/>
    <property type="evidence" value="ECO:0007669"/>
    <property type="project" value="TreeGrafter"/>
</dbReference>
<feature type="domain" description="Myosin motor" evidence="8">
    <location>
        <begin position="1"/>
        <end position="282"/>
    </location>
</feature>
<keyword evidence="5 6" id="KW-0009">Actin-binding</keyword>
<dbReference type="GO" id="GO:0016020">
    <property type="term" value="C:membrane"/>
    <property type="evidence" value="ECO:0007669"/>
    <property type="project" value="TreeGrafter"/>
</dbReference>
<dbReference type="GO" id="GO:0051015">
    <property type="term" value="F:actin filament binding"/>
    <property type="evidence" value="ECO:0007669"/>
    <property type="project" value="TreeGrafter"/>
</dbReference>
<dbReference type="Gene3D" id="3.40.850.10">
    <property type="entry name" value="Kinesin motor domain"/>
    <property type="match status" value="1"/>
</dbReference>
<name>A0A151H450_TOXGO</name>
<comment type="similarity">
    <text evidence="6">Belongs to the TRAFAC class myosin-kinesin ATPase superfamily. Myosin family.</text>
</comment>
<keyword evidence="4" id="KW-0505">Motor protein</keyword>
<protein>
    <submittedName>
        <fullName evidence="9">Myosin K</fullName>
    </submittedName>
</protein>
<keyword evidence="2" id="KW-0067">ATP-binding</keyword>
<feature type="non-terminal residue" evidence="9">
    <location>
        <position position="1"/>
    </location>
</feature>
<dbReference type="GO" id="GO:0007015">
    <property type="term" value="P:actin filament organization"/>
    <property type="evidence" value="ECO:0007669"/>
    <property type="project" value="TreeGrafter"/>
</dbReference>
<dbReference type="Gene3D" id="1.20.120.720">
    <property type="entry name" value="Myosin VI head, motor domain, U50 subdomain"/>
    <property type="match status" value="1"/>
</dbReference>
<dbReference type="PANTHER" id="PTHR13140">
    <property type="entry name" value="MYOSIN"/>
    <property type="match status" value="1"/>
</dbReference>
<dbReference type="InterPro" id="IPR036961">
    <property type="entry name" value="Kinesin_motor_dom_sf"/>
</dbReference>
<evidence type="ECO:0000256" key="6">
    <source>
        <dbReference type="PROSITE-ProRule" id="PRU00782"/>
    </source>
</evidence>
<comment type="caution">
    <text evidence="9">The sequence shown here is derived from an EMBL/GenBank/DDBJ whole genome shotgun (WGS) entry which is preliminary data.</text>
</comment>
<dbReference type="GO" id="GO:0016459">
    <property type="term" value="C:myosin complex"/>
    <property type="evidence" value="ECO:0007669"/>
    <property type="project" value="UniProtKB-KW"/>
</dbReference>
<feature type="non-terminal residue" evidence="9">
    <location>
        <position position="282"/>
    </location>
</feature>
<feature type="region of interest" description="Disordered" evidence="7">
    <location>
        <begin position="154"/>
        <end position="179"/>
    </location>
</feature>
<evidence type="ECO:0000259" key="8">
    <source>
        <dbReference type="PROSITE" id="PS51456"/>
    </source>
</evidence>
<dbReference type="Proteomes" id="UP000075225">
    <property type="component" value="Unassembled WGS sequence"/>
</dbReference>
<feature type="compositionally biased region" description="Basic and acidic residues" evidence="7">
    <location>
        <begin position="99"/>
        <end position="120"/>
    </location>
</feature>
<evidence type="ECO:0000256" key="5">
    <source>
        <dbReference type="ARBA" id="ARBA00023203"/>
    </source>
</evidence>
<sequence>LEARLLQSGPVLEAFGNAHTVLNANSSRFGKMLLLHFTGRGKLTRASVATYLLANERVVRIPSDEFSFHIFYALCNAAVAAATQKSSAGEGDPESEQTEAEHRREEREQGREESEQRRGGDEEEQGQEGAEEGMEALLKSLFLENGVEEFRLLTSTRESGETVQQSETQTRTANGRQNASALSPWTDLSRITAAMKTVGIGAGAQADIFKLLAAILHLGNVEFTTDQEPETRKKRKLTSVSVGCEETAADRSHSSEVKFLSSGLKVTEASRKHLKTVARLLG</sequence>
<evidence type="ECO:0000256" key="7">
    <source>
        <dbReference type="SAM" id="MobiDB-lite"/>
    </source>
</evidence>
<reference evidence="10" key="1">
    <citation type="submission" date="2016-03" db="EMBL/GenBank/DDBJ databases">
        <authorList>
            <person name="Sibley D."/>
            <person name="Venepally P."/>
            <person name="Karamycheva S."/>
            <person name="Hadjithomas M."/>
            <person name="Khan A."/>
            <person name="Brunk B."/>
            <person name="Roos D."/>
            <person name="Caler E."/>
            <person name="Lorenzi H."/>
        </authorList>
    </citation>
    <scope>NUCLEOTIDE SEQUENCE [LARGE SCALE GENOMIC DNA]</scope>
    <source>
        <strain evidence="10">TgCatPRC2</strain>
    </source>
</reference>
<evidence type="ECO:0000256" key="2">
    <source>
        <dbReference type="ARBA" id="ARBA00022840"/>
    </source>
</evidence>
<feature type="region of interest" description="Disordered" evidence="7">
    <location>
        <begin position="85"/>
        <end position="131"/>
    </location>
</feature>
<evidence type="ECO:0000256" key="4">
    <source>
        <dbReference type="ARBA" id="ARBA00023175"/>
    </source>
</evidence>
<dbReference type="VEuPathDB" id="ToxoDB:TGPRC2_206415B"/>
<evidence type="ECO:0000256" key="3">
    <source>
        <dbReference type="ARBA" id="ARBA00023123"/>
    </source>
</evidence>
<dbReference type="PROSITE" id="PS51456">
    <property type="entry name" value="MYOSIN_MOTOR"/>
    <property type="match status" value="1"/>
</dbReference>
<dbReference type="GO" id="GO:0000146">
    <property type="term" value="F:microfilament motor activity"/>
    <property type="evidence" value="ECO:0007669"/>
    <property type="project" value="TreeGrafter"/>
</dbReference>
<accession>A0A151H450</accession>
<dbReference type="InterPro" id="IPR001609">
    <property type="entry name" value="Myosin_head_motor_dom-like"/>
</dbReference>
<evidence type="ECO:0000313" key="9">
    <source>
        <dbReference type="EMBL" id="KYK64134.1"/>
    </source>
</evidence>
<dbReference type="PANTHER" id="PTHR13140:SF706">
    <property type="entry name" value="DILUTE CLASS UNCONVENTIONAL MYOSIN, ISOFORM C"/>
    <property type="match status" value="1"/>
</dbReference>
<dbReference type="Pfam" id="PF00063">
    <property type="entry name" value="Myosin_head"/>
    <property type="match status" value="1"/>
</dbReference>
<gene>
    <name evidence="9" type="ORF">TGPRC2_206415B</name>
</gene>
<evidence type="ECO:0000313" key="10">
    <source>
        <dbReference type="Proteomes" id="UP000075225"/>
    </source>
</evidence>
<organism evidence="9 10">
    <name type="scientific">Toxoplasma gondii TgCatPRC2</name>
    <dbReference type="NCBI Taxonomy" id="1130821"/>
    <lineage>
        <taxon>Eukaryota</taxon>
        <taxon>Sar</taxon>
        <taxon>Alveolata</taxon>
        <taxon>Apicomplexa</taxon>
        <taxon>Conoidasida</taxon>
        <taxon>Coccidia</taxon>
        <taxon>Eucoccidiorida</taxon>
        <taxon>Eimeriorina</taxon>
        <taxon>Sarcocystidae</taxon>
        <taxon>Toxoplasma</taxon>
    </lineage>
</organism>
<dbReference type="InterPro" id="IPR027417">
    <property type="entry name" value="P-loop_NTPase"/>
</dbReference>
<comment type="caution">
    <text evidence="6">Lacks conserved residue(s) required for the propagation of feature annotation.</text>
</comment>
<proteinExistence type="inferred from homology"/>
<keyword evidence="1" id="KW-0547">Nucleotide-binding</keyword>
<dbReference type="SUPFAM" id="SSF52540">
    <property type="entry name" value="P-loop containing nucleoside triphosphate hydrolases"/>
    <property type="match status" value="1"/>
</dbReference>
<evidence type="ECO:0000256" key="1">
    <source>
        <dbReference type="ARBA" id="ARBA00022741"/>
    </source>
</evidence>
<dbReference type="AlphaFoldDB" id="A0A151H450"/>
<keyword evidence="3 6" id="KW-0518">Myosin</keyword>